<accession>A0ABX1CIX7</accession>
<dbReference type="InterPro" id="IPR053147">
    <property type="entry name" value="Hsp_HslJ-like"/>
</dbReference>
<organism evidence="2 3">
    <name type="scientific">Sphingomonas corticis</name>
    <dbReference type="NCBI Taxonomy" id="2722791"/>
    <lineage>
        <taxon>Bacteria</taxon>
        <taxon>Pseudomonadati</taxon>
        <taxon>Pseudomonadota</taxon>
        <taxon>Alphaproteobacteria</taxon>
        <taxon>Sphingomonadales</taxon>
        <taxon>Sphingomonadaceae</taxon>
        <taxon>Sphingomonas</taxon>
    </lineage>
</organism>
<comment type="caution">
    <text evidence="2">The sequence shown here is derived from an EMBL/GenBank/DDBJ whole genome shotgun (WGS) entry which is preliminary data.</text>
</comment>
<dbReference type="Proteomes" id="UP000732399">
    <property type="component" value="Unassembled WGS sequence"/>
</dbReference>
<reference evidence="2 3" key="1">
    <citation type="submission" date="2020-03" db="EMBL/GenBank/DDBJ databases">
        <authorList>
            <person name="Wang L."/>
            <person name="He N."/>
            <person name="Li Y."/>
            <person name="Fang Y."/>
            <person name="Zhang F."/>
        </authorList>
    </citation>
    <scope>NUCLEOTIDE SEQUENCE [LARGE SCALE GENOMIC DNA]</scope>
    <source>
        <strain evidence="2 3">36D10-4-7</strain>
    </source>
</reference>
<name>A0ABX1CIX7_9SPHN</name>
<sequence length="151" mass="16235">METERRPCSDGMSDRRFPDRVTVTYRGRTLRGCGGAAAGAAALAGTGWRVTAIDGRTVRLPRAATLRFTADRMEGFSGCNRFSGNYALERDRLAPGPLRSTRMACIGAGGAVETRLMTILGAPATLRWQGKETLVLRGTGGTRGTVTLRRE</sequence>
<dbReference type="Pfam" id="PF03724">
    <property type="entry name" value="META"/>
    <property type="match status" value="1"/>
</dbReference>
<proteinExistence type="predicted"/>
<dbReference type="Gene3D" id="2.40.128.270">
    <property type="match status" value="1"/>
</dbReference>
<dbReference type="InterPro" id="IPR038670">
    <property type="entry name" value="HslJ-like_sf"/>
</dbReference>
<dbReference type="InterPro" id="IPR005184">
    <property type="entry name" value="DUF306_Meta_HslJ"/>
</dbReference>
<protein>
    <submittedName>
        <fullName evidence="2">META domain-containing protein</fullName>
    </submittedName>
</protein>
<gene>
    <name evidence="2" type="ORF">HBH26_01670</name>
</gene>
<dbReference type="PANTHER" id="PTHR35535:SF2">
    <property type="entry name" value="DUF306 DOMAIN-CONTAINING PROTEIN"/>
    <property type="match status" value="1"/>
</dbReference>
<dbReference type="PANTHER" id="PTHR35535">
    <property type="entry name" value="HEAT SHOCK PROTEIN HSLJ"/>
    <property type="match status" value="1"/>
</dbReference>
<evidence type="ECO:0000313" key="2">
    <source>
        <dbReference type="EMBL" id="NJR77319.1"/>
    </source>
</evidence>
<feature type="domain" description="DUF306" evidence="1">
    <location>
        <begin position="41"/>
        <end position="142"/>
    </location>
</feature>
<evidence type="ECO:0000313" key="3">
    <source>
        <dbReference type="Proteomes" id="UP000732399"/>
    </source>
</evidence>
<dbReference type="EMBL" id="JAAVJH010000001">
    <property type="protein sequence ID" value="NJR77319.1"/>
    <property type="molecule type" value="Genomic_DNA"/>
</dbReference>
<evidence type="ECO:0000259" key="1">
    <source>
        <dbReference type="Pfam" id="PF03724"/>
    </source>
</evidence>
<keyword evidence="3" id="KW-1185">Reference proteome</keyword>